<feature type="transmembrane region" description="Helical" evidence="1">
    <location>
        <begin position="91"/>
        <end position="112"/>
    </location>
</feature>
<keyword evidence="3" id="KW-1185">Reference proteome</keyword>
<dbReference type="EMBL" id="BAABLF010000026">
    <property type="protein sequence ID" value="GAA5193670.1"/>
    <property type="molecule type" value="Genomic_DNA"/>
</dbReference>
<proteinExistence type="predicted"/>
<sequence>MALTLFSAGARLGRKAGFIFMALGVIAIAMPWLTGLALEWLLALILTFAGIAQLSVAFQYRHVSGFGMRALLGVVTLLGGLYLWLNPGVGLAITTLFLGLYFFLDGLGTLMLGRQTRDPSQGRLALLNGVITLGLALIILLQWPESSRYVVGILIGIKLLLVGIMLYVAGGVAAKAESQLNAMAEEQRFAEAKEVRDEDEGRN</sequence>
<comment type="caution">
    <text evidence="2">The sequence shown here is derived from an EMBL/GenBank/DDBJ whole genome shotgun (WGS) entry which is preliminary data.</text>
</comment>
<protein>
    <submittedName>
        <fullName evidence="2">DUF308 domain-containing protein</fullName>
    </submittedName>
</protein>
<dbReference type="InterPro" id="IPR005325">
    <property type="entry name" value="DUF308_memb"/>
</dbReference>
<dbReference type="Pfam" id="PF03729">
    <property type="entry name" value="DUF308"/>
    <property type="match status" value="1"/>
</dbReference>
<evidence type="ECO:0000313" key="3">
    <source>
        <dbReference type="Proteomes" id="UP001501600"/>
    </source>
</evidence>
<feature type="transmembrane region" description="Helical" evidence="1">
    <location>
        <begin position="12"/>
        <end position="34"/>
    </location>
</feature>
<feature type="transmembrane region" description="Helical" evidence="1">
    <location>
        <begin position="149"/>
        <end position="169"/>
    </location>
</feature>
<keyword evidence="1" id="KW-0812">Transmembrane</keyword>
<dbReference type="Proteomes" id="UP001501600">
    <property type="component" value="Unassembled WGS sequence"/>
</dbReference>
<reference evidence="3" key="1">
    <citation type="journal article" date="2019" name="Int. J. Syst. Evol. Microbiol.">
        <title>The Global Catalogue of Microorganisms (GCM) 10K type strain sequencing project: providing services to taxonomists for standard genome sequencing and annotation.</title>
        <authorList>
            <consortium name="The Broad Institute Genomics Platform"/>
            <consortium name="The Broad Institute Genome Sequencing Center for Infectious Disease"/>
            <person name="Wu L."/>
            <person name="Ma J."/>
        </authorList>
    </citation>
    <scope>NUCLEOTIDE SEQUENCE [LARGE SCALE GENOMIC DNA]</scope>
    <source>
        <strain evidence="3">JCM 18720</strain>
    </source>
</reference>
<feature type="transmembrane region" description="Helical" evidence="1">
    <location>
        <begin position="124"/>
        <end position="143"/>
    </location>
</feature>
<evidence type="ECO:0000256" key="1">
    <source>
        <dbReference type="SAM" id="Phobius"/>
    </source>
</evidence>
<evidence type="ECO:0000313" key="2">
    <source>
        <dbReference type="EMBL" id="GAA5193670.1"/>
    </source>
</evidence>
<dbReference type="InterPro" id="IPR052712">
    <property type="entry name" value="Acid_resist_chaperone_HdeD"/>
</dbReference>
<dbReference type="RefSeq" id="WP_345317473.1">
    <property type="nucleotide sequence ID" value="NZ_BAABLF010000026.1"/>
</dbReference>
<feature type="transmembrane region" description="Helical" evidence="1">
    <location>
        <begin position="40"/>
        <end position="59"/>
    </location>
</feature>
<feature type="transmembrane region" description="Helical" evidence="1">
    <location>
        <begin position="66"/>
        <end position="85"/>
    </location>
</feature>
<gene>
    <name evidence="2" type="ORF">GCM10025772_25070</name>
</gene>
<keyword evidence="1" id="KW-0472">Membrane</keyword>
<name>A0ABP9SE63_9GAMM</name>
<dbReference type="PANTHER" id="PTHR34989:SF1">
    <property type="entry name" value="PROTEIN HDED"/>
    <property type="match status" value="1"/>
</dbReference>
<dbReference type="PANTHER" id="PTHR34989">
    <property type="entry name" value="PROTEIN HDED"/>
    <property type="match status" value="1"/>
</dbReference>
<accession>A0ABP9SE63</accession>
<keyword evidence="1" id="KW-1133">Transmembrane helix</keyword>
<organism evidence="2 3">
    <name type="scientific">Ferrimonas gelatinilytica</name>
    <dbReference type="NCBI Taxonomy" id="1255257"/>
    <lineage>
        <taxon>Bacteria</taxon>
        <taxon>Pseudomonadati</taxon>
        <taxon>Pseudomonadota</taxon>
        <taxon>Gammaproteobacteria</taxon>
        <taxon>Alteromonadales</taxon>
        <taxon>Ferrimonadaceae</taxon>
        <taxon>Ferrimonas</taxon>
    </lineage>
</organism>